<reference evidence="2" key="1">
    <citation type="submission" date="2019-09" db="EMBL/GenBank/DDBJ databases">
        <title>Draft genome information of white flower Hibiscus syriacus.</title>
        <authorList>
            <person name="Kim Y.-M."/>
        </authorList>
    </citation>
    <scope>NUCLEOTIDE SEQUENCE [LARGE SCALE GENOMIC DNA]</scope>
    <source>
        <strain evidence="2">YM2019G1</strain>
    </source>
</reference>
<evidence type="ECO:0000313" key="2">
    <source>
        <dbReference type="EMBL" id="KAE8656111.1"/>
    </source>
</evidence>
<feature type="compositionally biased region" description="Basic and acidic residues" evidence="1">
    <location>
        <begin position="140"/>
        <end position="149"/>
    </location>
</feature>
<organism evidence="2 3">
    <name type="scientific">Hibiscus syriacus</name>
    <name type="common">Rose of Sharon</name>
    <dbReference type="NCBI Taxonomy" id="106335"/>
    <lineage>
        <taxon>Eukaryota</taxon>
        <taxon>Viridiplantae</taxon>
        <taxon>Streptophyta</taxon>
        <taxon>Embryophyta</taxon>
        <taxon>Tracheophyta</taxon>
        <taxon>Spermatophyta</taxon>
        <taxon>Magnoliopsida</taxon>
        <taxon>eudicotyledons</taxon>
        <taxon>Gunneridae</taxon>
        <taxon>Pentapetalae</taxon>
        <taxon>rosids</taxon>
        <taxon>malvids</taxon>
        <taxon>Malvales</taxon>
        <taxon>Malvaceae</taxon>
        <taxon>Malvoideae</taxon>
        <taxon>Hibiscus</taxon>
    </lineage>
</organism>
<keyword evidence="3" id="KW-1185">Reference proteome</keyword>
<evidence type="ECO:0000313" key="3">
    <source>
        <dbReference type="Proteomes" id="UP000436088"/>
    </source>
</evidence>
<gene>
    <name evidence="2" type="ORF">F3Y22_tig00117010pilonHSYRG00075</name>
</gene>
<name>A0A6A2WF49_HIBSY</name>
<proteinExistence type="predicted"/>
<accession>A0A6A2WF49</accession>
<dbReference type="AlphaFoldDB" id="A0A6A2WF49"/>
<comment type="caution">
    <text evidence="2">The sequence shown here is derived from an EMBL/GenBank/DDBJ whole genome shotgun (WGS) entry which is preliminary data.</text>
</comment>
<sequence>MNLVAQGAALLQNALEGEKAAEMNDGDTKKRKALSDIGNTLAKPNVQRPNQRKKQVKLEIQLVPVATPGLKPENNAAPGNPKNVDPTQKPDNCPSESDIPLKLPRAMRSASSNDSEVLIETNADHQRDESTAKTPIATRTLEEKENCRH</sequence>
<dbReference type="EMBL" id="VEPZ02001771">
    <property type="protein sequence ID" value="KAE8656111.1"/>
    <property type="molecule type" value="Genomic_DNA"/>
</dbReference>
<feature type="region of interest" description="Disordered" evidence="1">
    <location>
        <begin position="67"/>
        <end position="149"/>
    </location>
</feature>
<protein>
    <submittedName>
        <fullName evidence="2">Uncharacterized protein</fullName>
    </submittedName>
</protein>
<evidence type="ECO:0000256" key="1">
    <source>
        <dbReference type="SAM" id="MobiDB-lite"/>
    </source>
</evidence>
<dbReference type="Proteomes" id="UP000436088">
    <property type="component" value="Unassembled WGS sequence"/>
</dbReference>
<feature type="compositionally biased region" description="Basic and acidic residues" evidence="1">
    <location>
        <begin position="122"/>
        <end position="131"/>
    </location>
</feature>